<protein>
    <recommendedName>
        <fullName evidence="4">Cyclic lactone autoinducer peptide</fullName>
    </recommendedName>
</protein>
<keyword evidence="3" id="KW-1185">Reference proteome</keyword>
<evidence type="ECO:0000313" key="3">
    <source>
        <dbReference type="Proteomes" id="UP000198508"/>
    </source>
</evidence>
<name>A0A1I0CRX2_9FIRM</name>
<evidence type="ECO:0008006" key="4">
    <source>
        <dbReference type="Google" id="ProtNLM"/>
    </source>
</evidence>
<dbReference type="GeneID" id="93281710"/>
<feature type="signal peptide" evidence="1">
    <location>
        <begin position="1"/>
        <end position="26"/>
    </location>
</feature>
<dbReference type="Proteomes" id="UP000198508">
    <property type="component" value="Unassembled WGS sequence"/>
</dbReference>
<dbReference type="RefSeq" id="WP_164468337.1">
    <property type="nucleotide sequence ID" value="NZ_CABJCG010000001.1"/>
</dbReference>
<gene>
    <name evidence="2" type="ORF">SAMN05216313_103117</name>
</gene>
<organism evidence="2 3">
    <name type="scientific">Enterocloster lavalensis</name>
    <dbReference type="NCBI Taxonomy" id="460384"/>
    <lineage>
        <taxon>Bacteria</taxon>
        <taxon>Bacillati</taxon>
        <taxon>Bacillota</taxon>
        <taxon>Clostridia</taxon>
        <taxon>Lachnospirales</taxon>
        <taxon>Lachnospiraceae</taxon>
        <taxon>Enterocloster</taxon>
    </lineage>
</organism>
<feature type="chain" id="PRO_5011565867" description="Cyclic lactone autoinducer peptide" evidence="1">
    <location>
        <begin position="27"/>
        <end position="49"/>
    </location>
</feature>
<keyword evidence="1" id="KW-0732">Signal</keyword>
<dbReference type="EMBL" id="FOIM01000003">
    <property type="protein sequence ID" value="SET21993.1"/>
    <property type="molecule type" value="Genomic_DNA"/>
</dbReference>
<dbReference type="STRING" id="460384.SAMN05216313_103117"/>
<accession>A0A1I0CRX2</accession>
<evidence type="ECO:0000256" key="1">
    <source>
        <dbReference type="SAM" id="SignalP"/>
    </source>
</evidence>
<proteinExistence type="predicted"/>
<dbReference type="AlphaFoldDB" id="A0A1I0CRX2"/>
<evidence type="ECO:0000313" key="2">
    <source>
        <dbReference type="EMBL" id="SET21993.1"/>
    </source>
</evidence>
<sequence length="49" mass="5343">MRIRKILGGVAWFMLAAGLVLFNAVAADAQVTEPYEVQDTVCRTSCETP</sequence>
<reference evidence="3" key="1">
    <citation type="submission" date="2016-10" db="EMBL/GenBank/DDBJ databases">
        <authorList>
            <person name="Varghese N."/>
            <person name="Submissions S."/>
        </authorList>
    </citation>
    <scope>NUCLEOTIDE SEQUENCE [LARGE SCALE GENOMIC DNA]</scope>
    <source>
        <strain evidence="3">NLAE-zl-G277</strain>
    </source>
</reference>